<reference evidence="3" key="1">
    <citation type="journal article" date="2021" name="Nat. Commun.">
        <title>Genetic determinants of endophytism in the Arabidopsis root mycobiome.</title>
        <authorList>
            <person name="Mesny F."/>
            <person name="Miyauchi S."/>
            <person name="Thiergart T."/>
            <person name="Pickel B."/>
            <person name="Atanasova L."/>
            <person name="Karlsson M."/>
            <person name="Huettel B."/>
            <person name="Barry K.W."/>
            <person name="Haridas S."/>
            <person name="Chen C."/>
            <person name="Bauer D."/>
            <person name="Andreopoulos W."/>
            <person name="Pangilinan J."/>
            <person name="LaButti K."/>
            <person name="Riley R."/>
            <person name="Lipzen A."/>
            <person name="Clum A."/>
            <person name="Drula E."/>
            <person name="Henrissat B."/>
            <person name="Kohler A."/>
            <person name="Grigoriev I.V."/>
            <person name="Martin F.M."/>
            <person name="Hacquard S."/>
        </authorList>
    </citation>
    <scope>NUCLEOTIDE SEQUENCE</scope>
    <source>
        <strain evidence="3">MPI-SDFR-AT-0120</strain>
    </source>
</reference>
<feature type="compositionally biased region" description="Polar residues" evidence="1">
    <location>
        <begin position="739"/>
        <end position="751"/>
    </location>
</feature>
<dbReference type="AlphaFoldDB" id="A0A8K0R7H5"/>
<dbReference type="Proteomes" id="UP000813461">
    <property type="component" value="Unassembled WGS sequence"/>
</dbReference>
<evidence type="ECO:0000256" key="1">
    <source>
        <dbReference type="SAM" id="MobiDB-lite"/>
    </source>
</evidence>
<dbReference type="Pfam" id="PF06985">
    <property type="entry name" value="HET"/>
    <property type="match status" value="1"/>
</dbReference>
<evidence type="ECO:0000313" key="3">
    <source>
        <dbReference type="EMBL" id="KAH7086879.1"/>
    </source>
</evidence>
<feature type="compositionally biased region" description="Basic and acidic residues" evidence="1">
    <location>
        <begin position="725"/>
        <end position="736"/>
    </location>
</feature>
<sequence>MPNDDLCGGCQALFEGNSHHDVERKSFTHHADAASFERALTSKCPLCVRIWHDSSKPAILEGTRCEIRSYANAAANLGTASYLLTFTDDANILVQFFLLPSDHEMTSHISHVQLTDHTGSDCALGFVTAKYKECREHHVQCRRASPDQHFVPKRVIDVSQPQQDCVRVCERENIQGDVSYATLSHCWGSVQPLKLTTETARQFQQGISTRQLSRTFQHAIEVTRRLNLKFLWIDSLCIVQDNISDWAAEARCMRQIYGNAACGIAATAAVDGTGGLFFDRDPITFMPLAVDVTSARHADPMCPEFFSKGSYYFSTTRGTVQTIGLAPLNQRTWVAQERYLSPRIAHFTAETLYWECHETFSNELYPTALPPWVVRMETMRDLRPFKQVIQIHPPVVGPEESGITETESPAVTARVNQLLWKREVYAAWCTFRRFYTGCKLTKEDDKLIALSGIAEAVAPAMYGASSHEAQYSAQSPNDQLVFGLWTSHLLQELCWGTYIGTEAQHASRPKKWRAPTWSWASTNQAVVRSATAAMWLVKEHSLFHLYPCLEPVSLPRGDQSPAPLTLSCRLISIKLRSDASSWHAYVFLDDEPEVSAEEMLKWSRTSATMDDPIVDAAAWTTLMPYLIIVQHCRSQDDDCVTFFEGIIIVPSTQRHGAFERIGSFHTLNLATSAPSSGMQSIWASEEVLAIADEVGVPPIPTDEVVVTELICTLLDDVAAPTDDGFTPKDGKGKDDTITILDTSPSTTSAESMSKACLTKPASLASFFK</sequence>
<dbReference type="EMBL" id="JAGMVJ010000010">
    <property type="protein sequence ID" value="KAH7086879.1"/>
    <property type="molecule type" value="Genomic_DNA"/>
</dbReference>
<dbReference type="PANTHER" id="PTHR33112:SF10">
    <property type="entry name" value="TOL"/>
    <property type="match status" value="1"/>
</dbReference>
<keyword evidence="4" id="KW-1185">Reference proteome</keyword>
<comment type="caution">
    <text evidence="3">The sequence shown here is derived from an EMBL/GenBank/DDBJ whole genome shotgun (WGS) entry which is preliminary data.</text>
</comment>
<protein>
    <submittedName>
        <fullName evidence="3">Heterokaryon incompatibility protein-domain-containing protein</fullName>
    </submittedName>
</protein>
<feature type="region of interest" description="Disordered" evidence="1">
    <location>
        <begin position="722"/>
        <end position="752"/>
    </location>
</feature>
<dbReference type="PANTHER" id="PTHR33112">
    <property type="entry name" value="DOMAIN PROTEIN, PUTATIVE-RELATED"/>
    <property type="match status" value="1"/>
</dbReference>
<evidence type="ECO:0000259" key="2">
    <source>
        <dbReference type="Pfam" id="PF06985"/>
    </source>
</evidence>
<feature type="domain" description="Heterokaryon incompatibility" evidence="2">
    <location>
        <begin position="180"/>
        <end position="337"/>
    </location>
</feature>
<dbReference type="OrthoDB" id="2958217at2759"/>
<evidence type="ECO:0000313" key="4">
    <source>
        <dbReference type="Proteomes" id="UP000813461"/>
    </source>
</evidence>
<accession>A0A8K0R7H5</accession>
<dbReference type="InterPro" id="IPR010730">
    <property type="entry name" value="HET"/>
</dbReference>
<organism evidence="3 4">
    <name type="scientific">Paraphoma chrysanthemicola</name>
    <dbReference type="NCBI Taxonomy" id="798071"/>
    <lineage>
        <taxon>Eukaryota</taxon>
        <taxon>Fungi</taxon>
        <taxon>Dikarya</taxon>
        <taxon>Ascomycota</taxon>
        <taxon>Pezizomycotina</taxon>
        <taxon>Dothideomycetes</taxon>
        <taxon>Pleosporomycetidae</taxon>
        <taxon>Pleosporales</taxon>
        <taxon>Pleosporineae</taxon>
        <taxon>Phaeosphaeriaceae</taxon>
        <taxon>Paraphoma</taxon>
    </lineage>
</organism>
<name>A0A8K0R7H5_9PLEO</name>
<gene>
    <name evidence="3" type="ORF">FB567DRAFT_592746</name>
</gene>
<proteinExistence type="predicted"/>